<feature type="region of interest" description="Disordered" evidence="1">
    <location>
        <begin position="1"/>
        <end position="21"/>
    </location>
</feature>
<organism evidence="2 3">
    <name type="scientific">Sporichthya brevicatena</name>
    <dbReference type="NCBI Taxonomy" id="171442"/>
    <lineage>
        <taxon>Bacteria</taxon>
        <taxon>Bacillati</taxon>
        <taxon>Actinomycetota</taxon>
        <taxon>Actinomycetes</taxon>
        <taxon>Sporichthyales</taxon>
        <taxon>Sporichthyaceae</taxon>
        <taxon>Sporichthya</taxon>
    </lineage>
</organism>
<reference evidence="2 3" key="1">
    <citation type="journal article" date="2019" name="Int. J. Syst. Evol. Microbiol.">
        <title>The Global Catalogue of Microorganisms (GCM) 10K type strain sequencing project: providing services to taxonomists for standard genome sequencing and annotation.</title>
        <authorList>
            <consortium name="The Broad Institute Genomics Platform"/>
            <consortium name="The Broad Institute Genome Sequencing Center for Infectious Disease"/>
            <person name="Wu L."/>
            <person name="Ma J."/>
        </authorList>
    </citation>
    <scope>NUCLEOTIDE SEQUENCE [LARGE SCALE GENOMIC DNA]</scope>
    <source>
        <strain evidence="2 3">JCM 10671</strain>
    </source>
</reference>
<dbReference type="RefSeq" id="WP_344601586.1">
    <property type="nucleotide sequence ID" value="NZ_BAAAHE010000007.1"/>
</dbReference>
<proteinExistence type="predicted"/>
<protein>
    <submittedName>
        <fullName evidence="2">Uncharacterized protein</fullName>
    </submittedName>
</protein>
<comment type="caution">
    <text evidence="2">The sequence shown here is derived from an EMBL/GenBank/DDBJ whole genome shotgun (WGS) entry which is preliminary data.</text>
</comment>
<dbReference type="Proteomes" id="UP001500957">
    <property type="component" value="Unassembled WGS sequence"/>
</dbReference>
<evidence type="ECO:0000256" key="1">
    <source>
        <dbReference type="SAM" id="MobiDB-lite"/>
    </source>
</evidence>
<name>A0ABN1GAG0_9ACTN</name>
<evidence type="ECO:0000313" key="3">
    <source>
        <dbReference type="Proteomes" id="UP001500957"/>
    </source>
</evidence>
<evidence type="ECO:0000313" key="2">
    <source>
        <dbReference type="EMBL" id="GAA0607423.1"/>
    </source>
</evidence>
<feature type="compositionally biased region" description="Acidic residues" evidence="1">
    <location>
        <begin position="1"/>
        <end position="10"/>
    </location>
</feature>
<accession>A0ABN1GAG0</accession>
<sequence length="67" mass="7733">MSDVEPEASETDQPGRAAAAQQELRLRRREILLAELAEARALRRRLHPRKVRLARERAVLHAATLRR</sequence>
<dbReference type="EMBL" id="BAAAHE010000007">
    <property type="protein sequence ID" value="GAA0607423.1"/>
    <property type="molecule type" value="Genomic_DNA"/>
</dbReference>
<gene>
    <name evidence="2" type="ORF">GCM10009547_06690</name>
</gene>
<keyword evidence="3" id="KW-1185">Reference proteome</keyword>